<dbReference type="Proteomes" id="UP000561417">
    <property type="component" value="Unassembled WGS sequence"/>
</dbReference>
<keyword evidence="2" id="KW-1185">Reference proteome</keyword>
<dbReference type="EMBL" id="JACHIM010000001">
    <property type="protein sequence ID" value="MBB5072944.1"/>
    <property type="molecule type" value="Genomic_DNA"/>
</dbReference>
<comment type="caution">
    <text evidence="1">The sequence shown here is derived from an EMBL/GenBank/DDBJ whole genome shotgun (WGS) entry which is preliminary data.</text>
</comment>
<evidence type="ECO:0000313" key="1">
    <source>
        <dbReference type="EMBL" id="MBB5072944.1"/>
    </source>
</evidence>
<name>A0A840NN07_9HYPH</name>
<reference evidence="1 2" key="1">
    <citation type="submission" date="2020-08" db="EMBL/GenBank/DDBJ databases">
        <title>Genomic Encyclopedia of Type Strains, Phase IV (KMG-IV): sequencing the most valuable type-strain genomes for metagenomic binning, comparative biology and taxonomic classification.</title>
        <authorList>
            <person name="Goeker M."/>
        </authorList>
    </citation>
    <scope>NUCLEOTIDE SEQUENCE [LARGE SCALE GENOMIC DNA]</scope>
    <source>
        <strain evidence="1 2">DSM 28538</strain>
    </source>
</reference>
<organism evidence="1 2">
    <name type="scientific">Bartonella callosciuri</name>
    <dbReference type="NCBI Taxonomy" id="686223"/>
    <lineage>
        <taxon>Bacteria</taxon>
        <taxon>Pseudomonadati</taxon>
        <taxon>Pseudomonadota</taxon>
        <taxon>Alphaproteobacteria</taxon>
        <taxon>Hyphomicrobiales</taxon>
        <taxon>Bartonellaceae</taxon>
        <taxon>Bartonella</taxon>
    </lineage>
</organism>
<gene>
    <name evidence="1" type="ORF">HNQ69_000048</name>
</gene>
<accession>A0A840NN07</accession>
<sequence length="62" mass="7197">MLYLGAKCVAHWGIYEFFYLSEFSVYASDILEISLVTCDKLALRFACLDEKIILLWVVQKCI</sequence>
<evidence type="ECO:0000313" key="2">
    <source>
        <dbReference type="Proteomes" id="UP000561417"/>
    </source>
</evidence>
<proteinExistence type="predicted"/>
<dbReference type="AlphaFoldDB" id="A0A840NN07"/>
<protein>
    <submittedName>
        <fullName evidence="1">Uncharacterized protein</fullName>
    </submittedName>
</protein>